<evidence type="ECO:0000256" key="1">
    <source>
        <dbReference type="ARBA" id="ARBA00012031"/>
    </source>
</evidence>
<dbReference type="EMBL" id="CP103445">
    <property type="protein sequence ID" value="UWS34612.1"/>
    <property type="molecule type" value="Genomic_DNA"/>
</dbReference>
<evidence type="ECO:0000313" key="6">
    <source>
        <dbReference type="Proteomes" id="UP001058553"/>
    </source>
</evidence>
<dbReference type="SUPFAM" id="SSF56399">
    <property type="entry name" value="ADP-ribosylation"/>
    <property type="match status" value="1"/>
</dbReference>
<dbReference type="Pfam" id="PF03496">
    <property type="entry name" value="ADPrib_exo_Tox"/>
    <property type="match status" value="1"/>
</dbReference>
<organism evidence="5 6">
    <name type="scientific">Erwinia pyrifoliae</name>
    <dbReference type="NCBI Taxonomy" id="79967"/>
    <lineage>
        <taxon>Bacteria</taxon>
        <taxon>Pseudomonadati</taxon>
        <taxon>Pseudomonadota</taxon>
        <taxon>Gammaproteobacteria</taxon>
        <taxon>Enterobacterales</taxon>
        <taxon>Erwiniaceae</taxon>
        <taxon>Erwinia</taxon>
    </lineage>
</organism>
<dbReference type="Proteomes" id="UP001058553">
    <property type="component" value="Chromosome"/>
</dbReference>
<dbReference type="InterPro" id="IPR003540">
    <property type="entry name" value="ADP-ribosyltransferase"/>
</dbReference>
<dbReference type="EC" id="2.4.2.31" evidence="1"/>
<dbReference type="RefSeq" id="WP_104945092.1">
    <property type="nucleotide sequence ID" value="NZ_CP023567.1"/>
</dbReference>
<comment type="catalytic activity">
    <reaction evidence="3">
        <text>L-arginyl-[protein] + NAD(+) = N(omega)-(ADP-D-ribosyl)-L-arginyl-[protein] + nicotinamide + H(+)</text>
        <dbReference type="Rhea" id="RHEA:19149"/>
        <dbReference type="Rhea" id="RHEA-COMP:10532"/>
        <dbReference type="Rhea" id="RHEA-COMP:15087"/>
        <dbReference type="ChEBI" id="CHEBI:15378"/>
        <dbReference type="ChEBI" id="CHEBI:17154"/>
        <dbReference type="ChEBI" id="CHEBI:29965"/>
        <dbReference type="ChEBI" id="CHEBI:57540"/>
        <dbReference type="ChEBI" id="CHEBI:142554"/>
        <dbReference type="EC" id="2.4.2.31"/>
    </reaction>
</comment>
<feature type="domain" description="ADP ribosyltransferase" evidence="4">
    <location>
        <begin position="675"/>
        <end position="823"/>
    </location>
</feature>
<dbReference type="PROSITE" id="PS51996">
    <property type="entry name" value="TR_MART"/>
    <property type="match status" value="1"/>
</dbReference>
<sequence>MPRTISEAASADRTSLLIIPHQSRGDDDKTDCPDRGLALSIFSVSGSAIEMITPHHSSFIQCWQQAVSGLNGWLCASESKTSSADEAELQEMHIKGAELQLLAEDCVRNGQRPGAIAPPAFRMSGKFACFAGAALVTAGAGALAYTHHPFSTGGMAGPAADRHTDSTASVTGKAMSSLQPEPLPMAAAIWAPKEAATTKKIPTDDVKRVKIDFSCLEQRQSLGLSGILRQIGKTLSNPVEALAHESMIIAYYNKLGRCPDDLAIQHMAAIAGRVDQTVSMLLSLFPEMTPLVIMQRIGGKLFIMLADDLEGKSLDPQDVIDINNPVLMVAKVVADISPKDEYGHIIDQHVVLPEQTFIRYGRLHIYLNGEEYLLVHHGEKYLAIGDRGEVEVSYSVENQSWSLVSKKDAVRNPVSSLDKKTSKNLISHLDVFDLEMAARLKGVRKLDARLFAHLNPNKKGIYHYSLPGKKQHLLALKLNGKFYRVSKGSTERHLAIYARPESEVFLFHGKYYLASKKQSIGVTYSSCRLKRAPGLPCMSFSADVGKILADNHEAGVILIKSGELHPDKKYPAILVSSNGKNYIKHNGVLFRVKIVHKGTAEHASDAEVHIYGRKPSGLLKRKKEFYITSGFFSLVNGENFLTSKIENTMELFNFSRLTAEAYHLLEDFDNNIGGITSDEYKSIRTYGGNSYANINGFMLENMPEQYKSPPVREQAFQHVKNIRTLLKKLPSIHGVVYRGSKPDCHGMMDLAELKSGDIIASKKFISTSTEQQVARNFAAAANGIRYKINVVKAAHPVMLYTGKLTEAEILIEDNTVFRCKAITGRDIELEEVVNPSDDEKDRLKYLFI</sequence>
<accession>A0ABY5XB64</accession>
<reference evidence="5" key="1">
    <citation type="submission" date="2022-07" db="EMBL/GenBank/DDBJ databases">
        <title>Genetic diversity of Erwinia pyrifoliae.</title>
        <authorList>
            <person name="Park D.S."/>
            <person name="Ham H."/>
        </authorList>
    </citation>
    <scope>NUCLEOTIDE SEQUENCE</scope>
    <source>
        <strain evidence="5">CP201486</strain>
    </source>
</reference>
<evidence type="ECO:0000256" key="2">
    <source>
        <dbReference type="ARBA" id="ARBA00033021"/>
    </source>
</evidence>
<evidence type="ECO:0000313" key="5">
    <source>
        <dbReference type="EMBL" id="UWS34612.1"/>
    </source>
</evidence>
<evidence type="ECO:0000259" key="4">
    <source>
        <dbReference type="Pfam" id="PF03496"/>
    </source>
</evidence>
<evidence type="ECO:0000256" key="3">
    <source>
        <dbReference type="ARBA" id="ARBA00047597"/>
    </source>
</evidence>
<protein>
    <recommendedName>
        <fullName evidence="1">NAD(+)--protein-arginine ADP-ribosyltransferase</fullName>
        <ecNumber evidence="1">2.4.2.31</ecNumber>
    </recommendedName>
    <alternativeName>
        <fullName evidence="2">NAD(+)--arginine ADP-ribosyltransferase</fullName>
    </alternativeName>
</protein>
<proteinExistence type="predicted"/>
<name>A0ABY5XB64_ERWPY</name>
<dbReference type="GeneID" id="92237561"/>
<dbReference type="Gene3D" id="3.90.176.10">
    <property type="entry name" value="Toxin ADP-ribosyltransferase, Chain A, domain 1"/>
    <property type="match status" value="1"/>
</dbReference>
<gene>
    <name evidence="5" type="ORF">NYP84_05465</name>
</gene>
<keyword evidence="6" id="KW-1185">Reference proteome</keyword>